<dbReference type="InterPro" id="IPR058922">
    <property type="entry name" value="WHD_DRP"/>
</dbReference>
<evidence type="ECO:0000313" key="11">
    <source>
        <dbReference type="EMBL" id="KAG6511271.1"/>
    </source>
</evidence>
<dbReference type="Gene3D" id="1.20.5.4130">
    <property type="match status" value="1"/>
</dbReference>
<dbReference type="InterPro" id="IPR036388">
    <property type="entry name" value="WH-like_DNA-bd_sf"/>
</dbReference>
<reference evidence="11 12" key="1">
    <citation type="submission" date="2020-08" db="EMBL/GenBank/DDBJ databases">
        <title>Plant Genome Project.</title>
        <authorList>
            <person name="Zhang R.-G."/>
        </authorList>
    </citation>
    <scope>NUCLEOTIDE SEQUENCE [LARGE SCALE GENOMIC DNA]</scope>
    <source>
        <tissue evidence="11">Rhizome</tissue>
    </source>
</reference>
<evidence type="ECO:0000259" key="7">
    <source>
        <dbReference type="Pfam" id="PF00931"/>
    </source>
</evidence>
<gene>
    <name evidence="11" type="ORF">ZIOFF_029330</name>
</gene>
<feature type="domain" description="Disease resistance N-terminal" evidence="8">
    <location>
        <begin position="16"/>
        <end position="107"/>
    </location>
</feature>
<dbReference type="InterPro" id="IPR041118">
    <property type="entry name" value="Rx_N"/>
</dbReference>
<dbReference type="Pfam" id="PF23559">
    <property type="entry name" value="WHD_DRP"/>
    <property type="match status" value="1"/>
</dbReference>
<dbReference type="GO" id="GO:0051707">
    <property type="term" value="P:response to other organism"/>
    <property type="evidence" value="ECO:0007669"/>
    <property type="project" value="UniProtKB-ARBA"/>
</dbReference>
<dbReference type="GO" id="GO:0006952">
    <property type="term" value="P:defense response"/>
    <property type="evidence" value="ECO:0007669"/>
    <property type="project" value="UniProtKB-KW"/>
</dbReference>
<dbReference type="Gene3D" id="1.10.10.10">
    <property type="entry name" value="Winged helix-like DNA-binding domain superfamily/Winged helix DNA-binding domain"/>
    <property type="match status" value="1"/>
</dbReference>
<dbReference type="PANTHER" id="PTHR36766">
    <property type="entry name" value="PLANT BROAD-SPECTRUM MILDEW RESISTANCE PROTEIN RPW8"/>
    <property type="match status" value="1"/>
</dbReference>
<dbReference type="EMBL" id="JACMSC010000008">
    <property type="protein sequence ID" value="KAG6511271.1"/>
    <property type="molecule type" value="Genomic_DNA"/>
</dbReference>
<evidence type="ECO:0000259" key="10">
    <source>
        <dbReference type="Pfam" id="PF25019"/>
    </source>
</evidence>
<evidence type="ECO:0000256" key="6">
    <source>
        <dbReference type="ARBA" id="ARBA00022840"/>
    </source>
</evidence>
<comment type="caution">
    <text evidence="11">The sequence shown here is derived from an EMBL/GenBank/DDBJ whole genome shotgun (WGS) entry which is preliminary data.</text>
</comment>
<keyword evidence="2" id="KW-0433">Leucine-rich repeat</keyword>
<evidence type="ECO:0000259" key="9">
    <source>
        <dbReference type="Pfam" id="PF23559"/>
    </source>
</evidence>
<dbReference type="SUPFAM" id="SSF52058">
    <property type="entry name" value="L domain-like"/>
    <property type="match status" value="1"/>
</dbReference>
<accession>A0A8J5LAI5</accession>
<dbReference type="PANTHER" id="PTHR36766:SF30">
    <property type="entry name" value="TIR-NBS TYPE DISEASE RESISTANCE PROTEIN-RELATED"/>
    <property type="match status" value="1"/>
</dbReference>
<dbReference type="Gene3D" id="3.80.10.10">
    <property type="entry name" value="Ribonuclease Inhibitor"/>
    <property type="match status" value="4"/>
</dbReference>
<dbReference type="Pfam" id="PF25019">
    <property type="entry name" value="LRR_R13L1-DRL21"/>
    <property type="match status" value="1"/>
</dbReference>
<dbReference type="Pfam" id="PF18052">
    <property type="entry name" value="Rx_N"/>
    <property type="match status" value="1"/>
</dbReference>
<keyword evidence="3" id="KW-0677">Repeat</keyword>
<evidence type="ECO:0000256" key="4">
    <source>
        <dbReference type="ARBA" id="ARBA00022741"/>
    </source>
</evidence>
<keyword evidence="4" id="KW-0547">Nucleotide-binding</keyword>
<feature type="domain" description="R13L1/DRL21-like LRR repeat region" evidence="10">
    <location>
        <begin position="725"/>
        <end position="853"/>
    </location>
</feature>
<evidence type="ECO:0000313" key="12">
    <source>
        <dbReference type="Proteomes" id="UP000734854"/>
    </source>
</evidence>
<dbReference type="InterPro" id="IPR056789">
    <property type="entry name" value="LRR_R13L1-DRL21"/>
</dbReference>
<dbReference type="InterPro" id="IPR002182">
    <property type="entry name" value="NB-ARC"/>
</dbReference>
<evidence type="ECO:0000256" key="3">
    <source>
        <dbReference type="ARBA" id="ARBA00022737"/>
    </source>
</evidence>
<dbReference type="PRINTS" id="PR00364">
    <property type="entry name" value="DISEASERSIST"/>
</dbReference>
<protein>
    <submittedName>
        <fullName evidence="11">Uncharacterized protein</fullName>
    </submittedName>
</protein>
<evidence type="ECO:0000259" key="8">
    <source>
        <dbReference type="Pfam" id="PF18052"/>
    </source>
</evidence>
<dbReference type="GO" id="GO:0043531">
    <property type="term" value="F:ADP binding"/>
    <property type="evidence" value="ECO:0007669"/>
    <property type="project" value="InterPro"/>
</dbReference>
<evidence type="ECO:0000256" key="1">
    <source>
        <dbReference type="ARBA" id="ARBA00008894"/>
    </source>
</evidence>
<dbReference type="InterPro" id="IPR032675">
    <property type="entry name" value="LRR_dom_sf"/>
</dbReference>
<dbReference type="Pfam" id="PF00931">
    <property type="entry name" value="NB-ARC"/>
    <property type="match status" value="1"/>
</dbReference>
<keyword evidence="5" id="KW-0611">Plant defense</keyword>
<keyword evidence="6" id="KW-0067">ATP-binding</keyword>
<organism evidence="11 12">
    <name type="scientific">Zingiber officinale</name>
    <name type="common">Ginger</name>
    <name type="synonym">Amomum zingiber</name>
    <dbReference type="NCBI Taxonomy" id="94328"/>
    <lineage>
        <taxon>Eukaryota</taxon>
        <taxon>Viridiplantae</taxon>
        <taxon>Streptophyta</taxon>
        <taxon>Embryophyta</taxon>
        <taxon>Tracheophyta</taxon>
        <taxon>Spermatophyta</taxon>
        <taxon>Magnoliopsida</taxon>
        <taxon>Liliopsida</taxon>
        <taxon>Zingiberales</taxon>
        <taxon>Zingiberaceae</taxon>
        <taxon>Zingiber</taxon>
    </lineage>
</organism>
<dbReference type="Gene3D" id="3.40.50.300">
    <property type="entry name" value="P-loop containing nucleotide triphosphate hydrolases"/>
    <property type="match status" value="1"/>
</dbReference>
<sequence length="1357" mass="154478">MDIVSPILEISGVNHVINKLVDKTTNYLQDQCCWETYLQEELKSLQDLLPQIEAVVSFAEHRLTSYESSDRALIKWLWKFRDVIDEAEDVLDELEYLELERKANSDKSWLSRRVDASVNAAKRLLKFDDVLGRLRTCVKNLNTSASDVEKFLALVTPTGGVGTGQMQQGILPLSHQSRITTSLPVSSFKGRVEEKEKIIKYLLGEESEIQISENVHCLPLVALGGMGKTALAQQVFDYFKNVKKEHFDIKIWVCDSLPDLNASNLMKKILEYSTGGSESGPLELIPEKLKEKLHSKRFLLVLDDAWDDKNQREWEKLCAPLLYGQKGSWILLTTRSKSVANMVSKEIRGTMVPMMLQGLSEDECRSLLYERAFAGQDPNGFPLLKDIGGEIVKKLNGVPLLAKSIGGALNSKLEANHWMSISRSELWEMPQDLTYNFIPALTLSYVMLPSCLKRCFSYCSIFPQDYEFNKQKLVCMWVAAGLIYSDGLEEGSDEDIANCCFDMLYNKSFFDAHHDNWSPFFYDKTLYVLEEDYYTMHDMLNSLACHVSHYECCRIVDGTTPSLILDNNTIRHISITCSHAQLHDLANIVSKLKHLRTLWIEYDGDRQQFEDFIRDACKSPRRIRVLIMASNLSDRCLKSISNFVKIRFLQIPNHFLPSLSMRKFYFLQVLMGEDSILAKDANKLTNLRHLYEVHEDALLSVAKVGKLTSLQELCFTVGTKPRYRIDELMNMNNLHKLSIKQLSNVRSLEEANMVNLVKKRYLIRLELDWNDVSNPDDYASNPDLDQPVLAALQPYPTIRELTIRGYKGGRLAPWMDTSLSLLQNLQLNACTSLEELPSLWKLPCLKFLKLKEMNAIRSLGCHFSGQIDIQFPVLEKLGFYDLPLWEEWNGADDYIWFPHLKNFQILDCPKIKKIPELPLSIENLTMKNLGLEALPRSYNYKCSNGSRTFGGFQRLMFLETLQIYECAKIVQIGSIGEEDDHLLPSSLKELTLSILFKDDDLASYLQGLTSLTDLSLYFSPDVESLPSANELEHLTTLQTLYIRGGETLTSPGGLYIIKSLKFLKISHCPKFLSAAAEVESEEFLKDKTRKHAVSSSSGFDHSTSDKVTSILPSSLEYLIFTDSGISQESLGRCLQGLSSLKGLEVSGCHRLVSLPNIEYLHNLTALEELGIFYCKELCELESLTALASLRKLDIKRCPKLATTTEQSATKIKKGTLPSLENIDIDDIFYLPILPISEKLKTLFIKSNDKEFTCFPSEIEESLLQYRKSLENLYLYWMSHLESLPGILESFSSLKKLIIHSAPALKSLPRMPASLEELRISGCSAKLKKRYQKNIRRDLPNIKYIEITADKEDKAEVC</sequence>
<dbReference type="InterPro" id="IPR027417">
    <property type="entry name" value="P-loop_NTPase"/>
</dbReference>
<dbReference type="SUPFAM" id="SSF52047">
    <property type="entry name" value="RNI-like"/>
    <property type="match status" value="1"/>
</dbReference>
<evidence type="ECO:0000256" key="2">
    <source>
        <dbReference type="ARBA" id="ARBA00022614"/>
    </source>
</evidence>
<evidence type="ECO:0000256" key="5">
    <source>
        <dbReference type="ARBA" id="ARBA00022821"/>
    </source>
</evidence>
<feature type="domain" description="Disease resistance protein winged helix" evidence="9">
    <location>
        <begin position="461"/>
        <end position="544"/>
    </location>
</feature>
<dbReference type="GO" id="GO:0005524">
    <property type="term" value="F:ATP binding"/>
    <property type="evidence" value="ECO:0007669"/>
    <property type="project" value="UniProtKB-KW"/>
</dbReference>
<dbReference type="SUPFAM" id="SSF52540">
    <property type="entry name" value="P-loop containing nucleoside triphosphate hydrolases"/>
    <property type="match status" value="1"/>
</dbReference>
<proteinExistence type="inferred from homology"/>
<name>A0A8J5LAI5_ZINOF</name>
<dbReference type="Proteomes" id="UP000734854">
    <property type="component" value="Unassembled WGS sequence"/>
</dbReference>
<feature type="domain" description="NB-ARC" evidence="7">
    <location>
        <begin position="195"/>
        <end position="375"/>
    </location>
</feature>
<keyword evidence="12" id="KW-1185">Reference proteome</keyword>
<comment type="similarity">
    <text evidence="1">Belongs to the disease resistance NB-LRR family.</text>
</comment>